<dbReference type="Proteomes" id="UP000478052">
    <property type="component" value="Unassembled WGS sequence"/>
</dbReference>
<evidence type="ECO:0000256" key="4">
    <source>
        <dbReference type="ARBA" id="ARBA00022833"/>
    </source>
</evidence>
<evidence type="ECO:0000256" key="2">
    <source>
        <dbReference type="ARBA" id="ARBA00022737"/>
    </source>
</evidence>
<keyword evidence="2" id="KW-0677">Repeat</keyword>
<dbReference type="Pfam" id="PF22628">
    <property type="entry name" value="zf-CCCH_10"/>
    <property type="match status" value="1"/>
</dbReference>
<keyword evidence="1" id="KW-0479">Metal-binding</keyword>
<name>A0A6G0ZD75_APHCR</name>
<organism evidence="6 7">
    <name type="scientific">Aphis craccivora</name>
    <name type="common">Cowpea aphid</name>
    <dbReference type="NCBI Taxonomy" id="307492"/>
    <lineage>
        <taxon>Eukaryota</taxon>
        <taxon>Metazoa</taxon>
        <taxon>Ecdysozoa</taxon>
        <taxon>Arthropoda</taxon>
        <taxon>Hexapoda</taxon>
        <taxon>Insecta</taxon>
        <taxon>Pterygota</taxon>
        <taxon>Neoptera</taxon>
        <taxon>Paraneoptera</taxon>
        <taxon>Hemiptera</taxon>
        <taxon>Sternorrhyncha</taxon>
        <taxon>Aphidomorpha</taxon>
        <taxon>Aphidoidea</taxon>
        <taxon>Aphididae</taxon>
        <taxon>Aphidini</taxon>
        <taxon>Aphis</taxon>
        <taxon>Aphis</taxon>
    </lineage>
</organism>
<reference evidence="6 7" key="1">
    <citation type="submission" date="2019-08" db="EMBL/GenBank/DDBJ databases">
        <title>Whole genome of Aphis craccivora.</title>
        <authorList>
            <person name="Voronova N.V."/>
            <person name="Shulinski R.S."/>
            <person name="Bandarenka Y.V."/>
            <person name="Zhorov D.G."/>
            <person name="Warner D."/>
        </authorList>
    </citation>
    <scope>NUCLEOTIDE SEQUENCE [LARGE SCALE GENOMIC DNA]</scope>
    <source>
        <strain evidence="6">180601</strain>
        <tissue evidence="6">Whole Body</tissue>
    </source>
</reference>
<dbReference type="AlphaFoldDB" id="A0A6G0ZD75"/>
<keyword evidence="4" id="KW-0862">Zinc</keyword>
<evidence type="ECO:0000313" key="7">
    <source>
        <dbReference type="Proteomes" id="UP000478052"/>
    </source>
</evidence>
<dbReference type="GO" id="GO:0005737">
    <property type="term" value="C:cytoplasm"/>
    <property type="evidence" value="ECO:0007669"/>
    <property type="project" value="TreeGrafter"/>
</dbReference>
<evidence type="ECO:0000256" key="3">
    <source>
        <dbReference type="ARBA" id="ARBA00022771"/>
    </source>
</evidence>
<dbReference type="EMBL" id="VUJU01000678">
    <property type="protein sequence ID" value="KAF0768905.1"/>
    <property type="molecule type" value="Genomic_DNA"/>
</dbReference>
<dbReference type="Gene3D" id="3.30.1370.210">
    <property type="match status" value="1"/>
</dbReference>
<dbReference type="PANTHER" id="PTHR12675">
    <property type="entry name" value="MUSCLEBLIND-LIKE PROTEIN"/>
    <property type="match status" value="1"/>
</dbReference>
<keyword evidence="7" id="KW-1185">Reference proteome</keyword>
<evidence type="ECO:0000256" key="1">
    <source>
        <dbReference type="ARBA" id="ARBA00022723"/>
    </source>
</evidence>
<gene>
    <name evidence="6" type="ORF">FWK35_00027026</name>
</gene>
<keyword evidence="3" id="KW-0863">Zinc-finger</keyword>
<comment type="caution">
    <text evidence="6">The sequence shown here is derived from an EMBL/GenBank/DDBJ whole genome shotgun (WGS) entry which is preliminary data.</text>
</comment>
<dbReference type="GO" id="GO:0008270">
    <property type="term" value="F:zinc ion binding"/>
    <property type="evidence" value="ECO:0007669"/>
    <property type="project" value="UniProtKB-KW"/>
</dbReference>
<feature type="non-terminal residue" evidence="6">
    <location>
        <position position="155"/>
    </location>
</feature>
<evidence type="ECO:0000259" key="5">
    <source>
        <dbReference type="Pfam" id="PF22628"/>
    </source>
</evidence>
<protein>
    <submittedName>
        <fullName evidence="6">Protein muscleblind isoform X2</fullName>
    </submittedName>
</protein>
<dbReference type="GO" id="GO:0003723">
    <property type="term" value="F:RNA binding"/>
    <property type="evidence" value="ECO:0007669"/>
    <property type="project" value="TreeGrafter"/>
</dbReference>
<dbReference type="PANTHER" id="PTHR12675:SF12">
    <property type="entry name" value="PROTEIN MUSCLEBLIND"/>
    <property type="match status" value="1"/>
</dbReference>
<accession>A0A6G0ZD75</accession>
<sequence length="155" mass="17075">MFYGRCNREKPPCKYFHPPQHLKDQLLVNGRNHLALKNALMQQMTMASQQIVPGQVPTAVCIRILILTVMFLSHSQATPTAYLTGIPGASTQVANTYTPYFSAAGPLIGPTAIITSDPNNPLAMTVQQTMVTQQKMPRNDRLDVTNTYLTACSPK</sequence>
<dbReference type="GO" id="GO:0043484">
    <property type="term" value="P:regulation of RNA splicing"/>
    <property type="evidence" value="ECO:0007669"/>
    <property type="project" value="TreeGrafter"/>
</dbReference>
<evidence type="ECO:0000313" key="6">
    <source>
        <dbReference type="EMBL" id="KAF0768905.1"/>
    </source>
</evidence>
<feature type="domain" description="Muscleblind-like CCCH zinc finger" evidence="5">
    <location>
        <begin position="4"/>
        <end position="33"/>
    </location>
</feature>
<dbReference type="InterPro" id="IPR054429">
    <property type="entry name" value="Znf-CCCH_Muscleblind-like"/>
</dbReference>
<dbReference type="GO" id="GO:0005654">
    <property type="term" value="C:nucleoplasm"/>
    <property type="evidence" value="ECO:0007669"/>
    <property type="project" value="TreeGrafter"/>
</dbReference>
<dbReference type="OrthoDB" id="6285980at2759"/>
<proteinExistence type="predicted"/>